<keyword evidence="2" id="KW-1185">Reference proteome</keyword>
<dbReference type="AlphaFoldDB" id="A0A8S1YBJ3"/>
<protein>
    <submittedName>
        <fullName evidence="1">Uncharacterized protein</fullName>
    </submittedName>
</protein>
<proteinExistence type="predicted"/>
<gene>
    <name evidence="1" type="ORF">PPENT_87.1.T1600002</name>
</gene>
<dbReference type="Proteomes" id="UP000689195">
    <property type="component" value="Unassembled WGS sequence"/>
</dbReference>
<sequence length="38" mass="4501">MKPSESYSQIFFKRYNSAIISLQKHKTKQIIKTKKGWG</sequence>
<dbReference type="EMBL" id="CAJJDO010000160">
    <property type="protein sequence ID" value="CAD8210568.1"/>
    <property type="molecule type" value="Genomic_DNA"/>
</dbReference>
<reference evidence="1" key="1">
    <citation type="submission" date="2021-01" db="EMBL/GenBank/DDBJ databases">
        <authorList>
            <consortium name="Genoscope - CEA"/>
            <person name="William W."/>
        </authorList>
    </citation>
    <scope>NUCLEOTIDE SEQUENCE</scope>
</reference>
<evidence type="ECO:0000313" key="2">
    <source>
        <dbReference type="Proteomes" id="UP000689195"/>
    </source>
</evidence>
<comment type="caution">
    <text evidence="1">The sequence shown here is derived from an EMBL/GenBank/DDBJ whole genome shotgun (WGS) entry which is preliminary data.</text>
</comment>
<name>A0A8S1YBJ3_9CILI</name>
<accession>A0A8S1YBJ3</accession>
<evidence type="ECO:0000313" key="1">
    <source>
        <dbReference type="EMBL" id="CAD8210568.1"/>
    </source>
</evidence>
<organism evidence="1 2">
    <name type="scientific">Paramecium pentaurelia</name>
    <dbReference type="NCBI Taxonomy" id="43138"/>
    <lineage>
        <taxon>Eukaryota</taxon>
        <taxon>Sar</taxon>
        <taxon>Alveolata</taxon>
        <taxon>Ciliophora</taxon>
        <taxon>Intramacronucleata</taxon>
        <taxon>Oligohymenophorea</taxon>
        <taxon>Peniculida</taxon>
        <taxon>Parameciidae</taxon>
        <taxon>Paramecium</taxon>
    </lineage>
</organism>